<dbReference type="Gene3D" id="3.10.20.30">
    <property type="match status" value="1"/>
</dbReference>
<dbReference type="eggNOG" id="COG1018">
    <property type="taxonomic scope" value="Bacteria"/>
</dbReference>
<dbReference type="STRING" id="123899.SAMEA3906487_01722"/>
<name>A0A157SFS1_9BORD</name>
<keyword evidence="2" id="KW-0479">Metal-binding</keyword>
<comment type="cofactor">
    <cofactor evidence="1">
        <name>FAD</name>
        <dbReference type="ChEBI" id="CHEBI:57692"/>
    </cofactor>
</comment>
<dbReference type="SUPFAM" id="SSF63380">
    <property type="entry name" value="Riboflavin synthase domain-like"/>
    <property type="match status" value="1"/>
</dbReference>
<dbReference type="InterPro" id="IPR039261">
    <property type="entry name" value="FNR_nucleotide-bd"/>
</dbReference>
<dbReference type="PANTHER" id="PTHR47354">
    <property type="entry name" value="NADH OXIDOREDUCTASE HCR"/>
    <property type="match status" value="1"/>
</dbReference>
<dbReference type="InterPro" id="IPR001041">
    <property type="entry name" value="2Fe-2S_ferredoxin-type"/>
</dbReference>
<dbReference type="InterPro" id="IPR036010">
    <property type="entry name" value="2Fe-2S_ferredoxin-like_sf"/>
</dbReference>
<keyword evidence="2" id="KW-0411">Iron-sulfur</keyword>
<proteinExistence type="predicted"/>
<dbReference type="GO" id="GO:0018662">
    <property type="term" value="F:phenol 2-monooxygenase activity"/>
    <property type="evidence" value="ECO:0007669"/>
    <property type="project" value="UniProtKB-EC"/>
</dbReference>
<dbReference type="PROSITE" id="PS51384">
    <property type="entry name" value="FAD_FR"/>
    <property type="match status" value="1"/>
</dbReference>
<dbReference type="InterPro" id="IPR001433">
    <property type="entry name" value="OxRdtase_FAD/NAD-bd"/>
</dbReference>
<keyword evidence="2" id="KW-0408">Iron</keyword>
<feature type="domain" description="FAD-binding FR-type" evidence="4">
    <location>
        <begin position="106"/>
        <end position="205"/>
    </location>
</feature>
<dbReference type="InterPro" id="IPR050415">
    <property type="entry name" value="MRET"/>
</dbReference>
<dbReference type="GeneID" id="56590994"/>
<dbReference type="EC" id="1.14.13.7" evidence="5"/>
<dbReference type="Pfam" id="PF00111">
    <property type="entry name" value="Fer2"/>
    <property type="match status" value="1"/>
</dbReference>
<dbReference type="Gene3D" id="3.40.50.80">
    <property type="entry name" value="Nucleotide-binding domain of ferredoxin-NADP reductase (FNR) module"/>
    <property type="match status" value="1"/>
</dbReference>
<keyword evidence="5" id="KW-0560">Oxidoreductase</keyword>
<dbReference type="Gene3D" id="2.40.30.10">
    <property type="entry name" value="Translation factors"/>
    <property type="match status" value="1"/>
</dbReference>
<organism evidence="5 6">
    <name type="scientific">Bordetella trematum</name>
    <dbReference type="NCBI Taxonomy" id="123899"/>
    <lineage>
        <taxon>Bacteria</taxon>
        <taxon>Pseudomonadati</taxon>
        <taxon>Pseudomonadota</taxon>
        <taxon>Betaproteobacteria</taxon>
        <taxon>Burkholderiales</taxon>
        <taxon>Alcaligenaceae</taxon>
        <taxon>Bordetella</taxon>
    </lineage>
</organism>
<dbReference type="PANTHER" id="PTHR47354:SF5">
    <property type="entry name" value="PROTEIN RFBI"/>
    <property type="match status" value="1"/>
</dbReference>
<dbReference type="InterPro" id="IPR008333">
    <property type="entry name" value="Cbr1-like_FAD-bd_dom"/>
</dbReference>
<evidence type="ECO:0000256" key="1">
    <source>
        <dbReference type="ARBA" id="ARBA00001974"/>
    </source>
</evidence>
<dbReference type="KEGG" id="btrm:SAMEA390648701722"/>
<accession>A0A157SFS1</accession>
<dbReference type="CDD" id="cd00207">
    <property type="entry name" value="fer2"/>
    <property type="match status" value="1"/>
</dbReference>
<dbReference type="SUPFAM" id="SSF52343">
    <property type="entry name" value="Ferredoxin reductase-like, C-terminal NADP-linked domain"/>
    <property type="match status" value="1"/>
</dbReference>
<dbReference type="PATRIC" id="fig|123899.6.peg.1708"/>
<dbReference type="Pfam" id="PF00970">
    <property type="entry name" value="FAD_binding_6"/>
    <property type="match status" value="1"/>
</dbReference>
<evidence type="ECO:0000313" key="5">
    <source>
        <dbReference type="EMBL" id="SAI69277.1"/>
    </source>
</evidence>
<dbReference type="OrthoDB" id="9806195at2"/>
<dbReference type="AlphaFoldDB" id="A0A157SFS1"/>
<evidence type="ECO:0000259" key="4">
    <source>
        <dbReference type="PROSITE" id="PS51384"/>
    </source>
</evidence>
<feature type="domain" description="2Fe-2S ferredoxin-type" evidence="3">
    <location>
        <begin position="1"/>
        <end position="98"/>
    </location>
</feature>
<dbReference type="Pfam" id="PF00175">
    <property type="entry name" value="NAD_binding_1"/>
    <property type="match status" value="1"/>
</dbReference>
<evidence type="ECO:0000259" key="3">
    <source>
        <dbReference type="PROSITE" id="PS51085"/>
    </source>
</evidence>
<dbReference type="PROSITE" id="PS51085">
    <property type="entry name" value="2FE2S_FER_2"/>
    <property type="match status" value="1"/>
</dbReference>
<dbReference type="Proteomes" id="UP000076825">
    <property type="component" value="Chromosome 1"/>
</dbReference>
<reference evidence="5 6" key="1">
    <citation type="submission" date="2016-04" db="EMBL/GenBank/DDBJ databases">
        <authorList>
            <consortium name="Pathogen Informatics"/>
        </authorList>
    </citation>
    <scope>NUCLEOTIDE SEQUENCE [LARGE SCALE GENOMIC DNA]</scope>
    <source>
        <strain evidence="5 6">H044680328</strain>
    </source>
</reference>
<protein>
    <submittedName>
        <fullName evidence="5">Oxidoreductase</fullName>
        <ecNumber evidence="5">1.14.13.7</ecNumber>
    </submittedName>
</protein>
<keyword evidence="2" id="KW-0001">2Fe-2S</keyword>
<dbReference type="SUPFAM" id="SSF54292">
    <property type="entry name" value="2Fe-2S ferredoxin-like"/>
    <property type="match status" value="1"/>
</dbReference>
<dbReference type="eggNOG" id="COG0633">
    <property type="taxonomic scope" value="Bacteria"/>
</dbReference>
<dbReference type="InterPro" id="IPR012675">
    <property type="entry name" value="Beta-grasp_dom_sf"/>
</dbReference>
<dbReference type="InterPro" id="IPR006058">
    <property type="entry name" value="2Fe2S_fd_BS"/>
</dbReference>
<evidence type="ECO:0000256" key="2">
    <source>
        <dbReference type="ARBA" id="ARBA00022714"/>
    </source>
</evidence>
<keyword evidence="6" id="KW-1185">Reference proteome</keyword>
<dbReference type="PROSITE" id="PS00197">
    <property type="entry name" value="2FE2S_FER_1"/>
    <property type="match status" value="1"/>
</dbReference>
<evidence type="ECO:0000313" key="6">
    <source>
        <dbReference type="Proteomes" id="UP000076825"/>
    </source>
</evidence>
<dbReference type="PRINTS" id="PR00410">
    <property type="entry name" value="PHEHYDRXLASE"/>
</dbReference>
<sequence length="345" mass="36278">MSTTFQIRGAGAAAPVFIADHNETLLQAGLRQAAPLDYLCGSGGCGSCEARLLQGTVCLAGEEGSPLVVGEEGEAAPRVLLCQSRPRTDCVLQLRLAAALPQAATPSELPATLSDIRPLGGDLYQVTLALPRTLPYLAGQYLMVQAPGLPGQRAYSIAGVDPDTGRVRLIVAQRGEGCFSRWLTDPAHVGQALLAFGPMGRASLAPRPDQDMVVIAGGSGISVGLAALQWAASERFLARRRMWLFWGVRDAGQVPALTDELAARQRGQTGLQIAVCSDAAPPAHALGVACEQGYPVDRLTARADIDWTAAAVYVTGPPAMVAHTLRTLLTQTDIEPDAISSDNFY</sequence>
<dbReference type="RefSeq" id="WP_033535526.1">
    <property type="nucleotide sequence ID" value="NZ_CP016340.1"/>
</dbReference>
<gene>
    <name evidence="5" type="primary">dmpP_1</name>
    <name evidence="5" type="ORF">SAMEA3906487_01722</name>
</gene>
<dbReference type="InterPro" id="IPR017927">
    <property type="entry name" value="FAD-bd_FR_type"/>
</dbReference>
<dbReference type="EMBL" id="LT546645">
    <property type="protein sequence ID" value="SAI69277.1"/>
    <property type="molecule type" value="Genomic_DNA"/>
</dbReference>
<dbReference type="GO" id="GO:0051537">
    <property type="term" value="F:2 iron, 2 sulfur cluster binding"/>
    <property type="evidence" value="ECO:0007669"/>
    <property type="project" value="UniProtKB-KW"/>
</dbReference>
<dbReference type="InterPro" id="IPR017938">
    <property type="entry name" value="Riboflavin_synthase-like_b-brl"/>
</dbReference>